<reference evidence="2 3" key="1">
    <citation type="submission" date="2014-03" db="EMBL/GenBank/DDBJ databases">
        <title>Genome sequence of Mycoplasma ovipneumoniae strain 14811.</title>
        <authorList>
            <person name="Sirand-Pugnet P."/>
            <person name="Breton M."/>
            <person name="Dordet-Frisoni E."/>
            <person name="Baranowski E."/>
            <person name="Barre A."/>
            <person name="Couture C."/>
            <person name="Dupuy V."/>
            <person name="Gaurivaud P."/>
            <person name="Jacob D."/>
            <person name="Lemaitre C."/>
            <person name="Manso-Silvan L."/>
            <person name="Nikolski M."/>
            <person name="Nouvel L.-X."/>
            <person name="Poumarat F."/>
            <person name="Tardy F."/>
            <person name="Thebault P."/>
            <person name="Theil S."/>
            <person name="Citti C."/>
            <person name="Thiaucourt F."/>
            <person name="Blanchard A."/>
        </authorList>
    </citation>
    <scope>NUCLEOTIDE SEQUENCE [LARGE SCALE GENOMIC DNA]</scope>
    <source>
        <strain evidence="2 3">14811</strain>
    </source>
</reference>
<evidence type="ECO:0000313" key="2">
    <source>
        <dbReference type="EMBL" id="EXU60857.1"/>
    </source>
</evidence>
<sequence>MDKFILFDIGGTNIKMGIIDSDNFFHQTKTFKTNISSILENLEEIINSILEKSDFSKEIKGIAIATMGGVDVEKKKIIFVNHKTLPYFGSDFSTLEKKFNLPVVVENDANAAAISEKFYHKNLKNYATVTLGTGVGIGIVKDELIRGENFLAGEFGYLIYEGQRLDDWLSFSLLDKEISKLYNIRISEYEKFDNLYKTNTNFQKMIDDYFQKVVDFTYQLAIFQNLEKIFIGGGFSYINKKYFAKIQQKFLKMLEQTPYKCELLIAESKNNAGMLGAFYLLRQKFNL</sequence>
<dbReference type="InterPro" id="IPR000600">
    <property type="entry name" value="ROK"/>
</dbReference>
<comment type="similarity">
    <text evidence="1">Belongs to the ROK (NagC/XylR) family.</text>
</comment>
<dbReference type="eggNOG" id="COG1940">
    <property type="taxonomic scope" value="Bacteria"/>
</dbReference>
<dbReference type="EMBL" id="JFAD01000034">
    <property type="protein sequence ID" value="EXU60857.1"/>
    <property type="molecule type" value="Genomic_DNA"/>
</dbReference>
<organism evidence="2 3">
    <name type="scientific">Mesomycoplasma ovipneumoniae 14811</name>
    <dbReference type="NCBI Taxonomy" id="1188239"/>
    <lineage>
        <taxon>Bacteria</taxon>
        <taxon>Bacillati</taxon>
        <taxon>Mycoplasmatota</taxon>
        <taxon>Mycoplasmoidales</taxon>
        <taxon>Metamycoplasmataceae</taxon>
        <taxon>Mesomycoplasma</taxon>
    </lineage>
</organism>
<proteinExistence type="inferred from homology"/>
<dbReference type="STRING" id="1188239.MOVI_6310"/>
<dbReference type="PANTHER" id="PTHR18964">
    <property type="entry name" value="ROK (REPRESSOR, ORF, KINASE) FAMILY"/>
    <property type="match status" value="1"/>
</dbReference>
<dbReference type="AlphaFoldDB" id="A0A014NPP3"/>
<evidence type="ECO:0000313" key="3">
    <source>
        <dbReference type="Proteomes" id="UP000020977"/>
    </source>
</evidence>
<dbReference type="InterPro" id="IPR043129">
    <property type="entry name" value="ATPase_NBD"/>
</dbReference>
<dbReference type="PATRIC" id="fig|1188239.3.peg.1505"/>
<dbReference type="Pfam" id="PF00480">
    <property type="entry name" value="ROK"/>
    <property type="match status" value="1"/>
</dbReference>
<dbReference type="Gene3D" id="3.30.420.40">
    <property type="match status" value="2"/>
</dbReference>
<accession>A0A014NPP3</accession>
<comment type="caution">
    <text evidence="2">The sequence shown here is derived from an EMBL/GenBank/DDBJ whole genome shotgun (WGS) entry which is preliminary data.</text>
</comment>
<protein>
    <submittedName>
        <fullName evidence="2">N-acetylmannosamine kinase, ROK family protein</fullName>
    </submittedName>
</protein>
<dbReference type="RefSeq" id="WP_044284452.1">
    <property type="nucleotide sequence ID" value="NZ_JFAD01000034.1"/>
</dbReference>
<keyword evidence="2" id="KW-0418">Kinase</keyword>
<keyword evidence="2" id="KW-0808">Transferase</keyword>
<dbReference type="PANTHER" id="PTHR18964:SF165">
    <property type="entry name" value="BETA-GLUCOSIDE KINASE"/>
    <property type="match status" value="1"/>
</dbReference>
<gene>
    <name evidence="2" type="primary">nagC</name>
    <name evidence="2" type="ORF">MOVI_6310</name>
</gene>
<dbReference type="GO" id="GO:0016301">
    <property type="term" value="F:kinase activity"/>
    <property type="evidence" value="ECO:0007669"/>
    <property type="project" value="UniProtKB-KW"/>
</dbReference>
<dbReference type="SUPFAM" id="SSF53067">
    <property type="entry name" value="Actin-like ATPase domain"/>
    <property type="match status" value="1"/>
</dbReference>
<dbReference type="Proteomes" id="UP000020977">
    <property type="component" value="Unassembled WGS sequence"/>
</dbReference>
<evidence type="ECO:0000256" key="1">
    <source>
        <dbReference type="ARBA" id="ARBA00006479"/>
    </source>
</evidence>
<name>A0A014NPP3_9BACT</name>